<dbReference type="AlphaFoldDB" id="A0ABD0LP41"/>
<keyword evidence="3" id="KW-1185">Reference proteome</keyword>
<gene>
    <name evidence="2" type="ORF">BaRGS_00007835</name>
</gene>
<reference evidence="2 3" key="1">
    <citation type="journal article" date="2023" name="Sci. Data">
        <title>Genome assembly of the Korean intertidal mud-creeper Batillaria attramentaria.</title>
        <authorList>
            <person name="Patra A.K."/>
            <person name="Ho P.T."/>
            <person name="Jun S."/>
            <person name="Lee S.J."/>
            <person name="Kim Y."/>
            <person name="Won Y.J."/>
        </authorList>
    </citation>
    <scope>NUCLEOTIDE SEQUENCE [LARGE SCALE GENOMIC DNA]</scope>
    <source>
        <strain evidence="2">Wonlab-2016</strain>
    </source>
</reference>
<comment type="caution">
    <text evidence="2">The sequence shown here is derived from an EMBL/GenBank/DDBJ whole genome shotgun (WGS) entry which is preliminary data.</text>
</comment>
<sequence length="209" mass="22187">VPLSERGTTATSTLLHLAPLAKGADPDSALSLHTRPYRPPPPPLHTPIPKHAAKTPELSRFHGVRSAASSIKSRGKSSNSGSQRVTDAGKSAGSSYRAHGHGHSHGASSSANEPWQGDLSSSKLSTLDALGFTVTMSSQGDQLCLPDVLARSDDYDDLSELPRPKRILPRRDVPWVFRFKVKKEMNALARIMASKPNAIGSVTATGPTA</sequence>
<feature type="compositionally biased region" description="Low complexity" evidence="1">
    <location>
        <begin position="65"/>
        <end position="82"/>
    </location>
</feature>
<feature type="compositionally biased region" description="Polar residues" evidence="1">
    <location>
        <begin position="1"/>
        <end position="14"/>
    </location>
</feature>
<dbReference type="EMBL" id="JACVVK020000034">
    <property type="protein sequence ID" value="KAK7500955.1"/>
    <property type="molecule type" value="Genomic_DNA"/>
</dbReference>
<evidence type="ECO:0000313" key="3">
    <source>
        <dbReference type="Proteomes" id="UP001519460"/>
    </source>
</evidence>
<name>A0ABD0LP41_9CAEN</name>
<accession>A0ABD0LP41</accession>
<proteinExistence type="predicted"/>
<dbReference type="Proteomes" id="UP001519460">
    <property type="component" value="Unassembled WGS sequence"/>
</dbReference>
<organism evidence="2 3">
    <name type="scientific">Batillaria attramentaria</name>
    <dbReference type="NCBI Taxonomy" id="370345"/>
    <lineage>
        <taxon>Eukaryota</taxon>
        <taxon>Metazoa</taxon>
        <taxon>Spiralia</taxon>
        <taxon>Lophotrochozoa</taxon>
        <taxon>Mollusca</taxon>
        <taxon>Gastropoda</taxon>
        <taxon>Caenogastropoda</taxon>
        <taxon>Sorbeoconcha</taxon>
        <taxon>Cerithioidea</taxon>
        <taxon>Batillariidae</taxon>
        <taxon>Batillaria</taxon>
    </lineage>
</organism>
<feature type="compositionally biased region" description="Pro residues" evidence="1">
    <location>
        <begin position="37"/>
        <end position="46"/>
    </location>
</feature>
<feature type="region of interest" description="Disordered" evidence="1">
    <location>
        <begin position="1"/>
        <end position="120"/>
    </location>
</feature>
<evidence type="ECO:0000313" key="2">
    <source>
        <dbReference type="EMBL" id="KAK7500955.1"/>
    </source>
</evidence>
<evidence type="ECO:0000256" key="1">
    <source>
        <dbReference type="SAM" id="MobiDB-lite"/>
    </source>
</evidence>
<protein>
    <submittedName>
        <fullName evidence="2">Uncharacterized protein</fullName>
    </submittedName>
</protein>
<feature type="non-terminal residue" evidence="2">
    <location>
        <position position="1"/>
    </location>
</feature>